<dbReference type="PANTHER" id="PTHR35323:SF2">
    <property type="entry name" value="SAP DOMAIN-CONTAINING PROTEIN"/>
    <property type="match status" value="1"/>
</dbReference>
<comment type="caution">
    <text evidence="4">The sequence shown here is derived from an EMBL/GenBank/DDBJ whole genome shotgun (WGS) entry which is preliminary data.</text>
</comment>
<protein>
    <recommendedName>
        <fullName evidence="6">SAP domain-containing protein</fullName>
    </recommendedName>
</protein>
<sequence>MSCSSPRTRANGAILGASCHRVIVDRSLKGEWRGRSLMVTLELIYPPHNKSRLISLLEILFQELGLGPSVPLHAVLHDWIRHTDGKLSFLGYGIVSFRFINGDHNFLCSFELCLELEVSDDAGEWSDDEEADRESFEDDHLDDESRCNRVIALLKGGSDLQALKLEECKAYLRKHGLRLTGSKAVCIKRIQEHWRIKDGNGETLYPRSSFAINCRGDVCTGDIVLFMQRVYEKFNKVTRNGNLIGKRTIAGRVVKESYGAAKQQHTFTVEILWSKGPKRLPPLSPLLVKGRNLYRLKTFRQRWNDETERSKVLAEKHKRGTAARHIRAMKESRSTNGGAECQRHSYHTRPPRKRRRHSETGHSTKPETMKCVNGRGKAPLQGQEKMKRVATPRGPKSSPRHLRPTNPDKDGAPIHQSYTRNGPAHNHYRTQMQLHSRDIPLESNANSGPFQFEVGSTSAAIRAQPLRPYMNATAVPTLRYQGYNHAHHAYSDSSYQFDRRNLNRFSNQVSIDKQLHPIPLGAEAYRPRNNGFLCSTPWCRDLGDESCVVSSCWRCCRKTGRRCLLHQFHSPF</sequence>
<evidence type="ECO:0000259" key="3">
    <source>
        <dbReference type="Pfam" id="PF24766"/>
    </source>
</evidence>
<name>A0A834ZWM1_TETSI</name>
<dbReference type="PANTHER" id="PTHR35323">
    <property type="entry name" value="SAP DOMAIN-CONTAINING PROTEIN"/>
    <property type="match status" value="1"/>
</dbReference>
<feature type="compositionally biased region" description="Basic and acidic residues" evidence="1">
    <location>
        <begin position="358"/>
        <end position="368"/>
    </location>
</feature>
<feature type="region of interest" description="Disordered" evidence="1">
    <location>
        <begin position="314"/>
        <end position="425"/>
    </location>
</feature>
<evidence type="ECO:0000313" key="5">
    <source>
        <dbReference type="Proteomes" id="UP000655225"/>
    </source>
</evidence>
<dbReference type="InterPro" id="IPR036361">
    <property type="entry name" value="SAP_dom_sf"/>
</dbReference>
<proteinExistence type="predicted"/>
<organism evidence="4 5">
    <name type="scientific">Tetracentron sinense</name>
    <name type="common">Spur-leaf</name>
    <dbReference type="NCBI Taxonomy" id="13715"/>
    <lineage>
        <taxon>Eukaryota</taxon>
        <taxon>Viridiplantae</taxon>
        <taxon>Streptophyta</taxon>
        <taxon>Embryophyta</taxon>
        <taxon>Tracheophyta</taxon>
        <taxon>Spermatophyta</taxon>
        <taxon>Magnoliopsida</taxon>
        <taxon>Trochodendrales</taxon>
        <taxon>Trochodendraceae</taxon>
        <taxon>Tetracentron</taxon>
    </lineage>
</organism>
<dbReference type="Pfam" id="PF02037">
    <property type="entry name" value="SAP"/>
    <property type="match status" value="1"/>
</dbReference>
<accession>A0A834ZWM1</accession>
<dbReference type="OrthoDB" id="690722at2759"/>
<gene>
    <name evidence="4" type="ORF">HHK36_002537</name>
</gene>
<feature type="compositionally biased region" description="Basic residues" evidence="1">
    <location>
        <begin position="344"/>
        <end position="357"/>
    </location>
</feature>
<dbReference type="OMA" id="RIPHACF"/>
<evidence type="ECO:0000259" key="2">
    <source>
        <dbReference type="Pfam" id="PF02037"/>
    </source>
</evidence>
<dbReference type="EMBL" id="JABCRI010000002">
    <property type="protein sequence ID" value="KAF8410017.1"/>
    <property type="molecule type" value="Genomic_DNA"/>
</dbReference>
<reference evidence="4 5" key="1">
    <citation type="submission" date="2020-04" db="EMBL/GenBank/DDBJ databases">
        <title>Plant Genome Project.</title>
        <authorList>
            <person name="Zhang R.-G."/>
        </authorList>
    </citation>
    <scope>NUCLEOTIDE SEQUENCE [LARGE SCALE GENOMIC DNA]</scope>
    <source>
        <strain evidence="4">YNK0</strain>
        <tissue evidence="4">Leaf</tissue>
    </source>
</reference>
<dbReference type="Pfam" id="PF24766">
    <property type="entry name" value="DUF7699"/>
    <property type="match status" value="1"/>
</dbReference>
<dbReference type="InterPro" id="IPR003034">
    <property type="entry name" value="SAP_dom"/>
</dbReference>
<feature type="compositionally biased region" description="Basic residues" evidence="1">
    <location>
        <begin position="316"/>
        <end position="327"/>
    </location>
</feature>
<evidence type="ECO:0000313" key="4">
    <source>
        <dbReference type="EMBL" id="KAF8410017.1"/>
    </source>
</evidence>
<evidence type="ECO:0008006" key="6">
    <source>
        <dbReference type="Google" id="ProtNLM"/>
    </source>
</evidence>
<dbReference type="Proteomes" id="UP000655225">
    <property type="component" value="Unassembled WGS sequence"/>
</dbReference>
<dbReference type="InterPro" id="IPR056116">
    <property type="entry name" value="DUF7699"/>
</dbReference>
<dbReference type="Gene3D" id="1.10.720.30">
    <property type="entry name" value="SAP domain"/>
    <property type="match status" value="1"/>
</dbReference>
<keyword evidence="5" id="KW-1185">Reference proteome</keyword>
<dbReference type="AlphaFoldDB" id="A0A834ZWM1"/>
<feature type="domain" description="SAP" evidence="2">
    <location>
        <begin position="159"/>
        <end position="195"/>
    </location>
</feature>
<feature type="domain" description="DUF7699" evidence="3">
    <location>
        <begin position="219"/>
        <end position="303"/>
    </location>
</feature>
<evidence type="ECO:0000256" key="1">
    <source>
        <dbReference type="SAM" id="MobiDB-lite"/>
    </source>
</evidence>